<gene>
    <name evidence="1" type="ORF">Tci_008308</name>
</gene>
<evidence type="ECO:0000313" key="1">
    <source>
        <dbReference type="EMBL" id="GEU36330.1"/>
    </source>
</evidence>
<comment type="caution">
    <text evidence="1">The sequence shown here is derived from an EMBL/GenBank/DDBJ whole genome shotgun (WGS) entry which is preliminary data.</text>
</comment>
<reference evidence="1" key="1">
    <citation type="journal article" date="2019" name="Sci. Rep.">
        <title>Draft genome of Tanacetum cinerariifolium, the natural source of mosquito coil.</title>
        <authorList>
            <person name="Yamashiro T."/>
            <person name="Shiraishi A."/>
            <person name="Satake H."/>
            <person name="Nakayama K."/>
        </authorList>
    </citation>
    <scope>NUCLEOTIDE SEQUENCE</scope>
</reference>
<protein>
    <submittedName>
        <fullName evidence="1">Uncharacterized protein</fullName>
    </submittedName>
</protein>
<sequence length="114" mass="12400">MGLPRLVARKWGKMYNSTSLNDGYLNLGVRLASNTPIIDKIDKLERQILDGKLMFMDDDGNSVIPMGDGDCDSDSESEVEVVFDEIANLMVSTSFKGGSDKGYDTIACLNNGGK</sequence>
<proteinExistence type="predicted"/>
<name>A0A6L2JHU5_TANCI</name>
<dbReference type="EMBL" id="BKCJ010000797">
    <property type="protein sequence ID" value="GEU36330.1"/>
    <property type="molecule type" value="Genomic_DNA"/>
</dbReference>
<dbReference type="AlphaFoldDB" id="A0A6L2JHU5"/>
<accession>A0A6L2JHU5</accession>
<organism evidence="1">
    <name type="scientific">Tanacetum cinerariifolium</name>
    <name type="common">Dalmatian daisy</name>
    <name type="synonym">Chrysanthemum cinerariifolium</name>
    <dbReference type="NCBI Taxonomy" id="118510"/>
    <lineage>
        <taxon>Eukaryota</taxon>
        <taxon>Viridiplantae</taxon>
        <taxon>Streptophyta</taxon>
        <taxon>Embryophyta</taxon>
        <taxon>Tracheophyta</taxon>
        <taxon>Spermatophyta</taxon>
        <taxon>Magnoliopsida</taxon>
        <taxon>eudicotyledons</taxon>
        <taxon>Gunneridae</taxon>
        <taxon>Pentapetalae</taxon>
        <taxon>asterids</taxon>
        <taxon>campanulids</taxon>
        <taxon>Asterales</taxon>
        <taxon>Asteraceae</taxon>
        <taxon>Asteroideae</taxon>
        <taxon>Anthemideae</taxon>
        <taxon>Anthemidinae</taxon>
        <taxon>Tanacetum</taxon>
    </lineage>
</organism>